<dbReference type="InterPro" id="IPR029787">
    <property type="entry name" value="Nucleotide_cyclase"/>
</dbReference>
<dbReference type="SMART" id="SM00065">
    <property type="entry name" value="GAF"/>
    <property type="match status" value="2"/>
</dbReference>
<dbReference type="Proteomes" id="UP000317691">
    <property type="component" value="Unassembled WGS sequence"/>
</dbReference>
<evidence type="ECO:0000313" key="2">
    <source>
        <dbReference type="EMBL" id="TMQ65013.1"/>
    </source>
</evidence>
<reference evidence="2 3" key="1">
    <citation type="journal article" date="2019" name="Nat. Microbiol.">
        <title>Mediterranean grassland soil C-N compound turnover is dependent on rainfall and depth, and is mediated by genomically divergent microorganisms.</title>
        <authorList>
            <person name="Diamond S."/>
            <person name="Andeer P.F."/>
            <person name="Li Z."/>
            <person name="Crits-Christoph A."/>
            <person name="Burstein D."/>
            <person name="Anantharaman K."/>
            <person name="Lane K.R."/>
            <person name="Thomas B.C."/>
            <person name="Pan C."/>
            <person name="Northen T.R."/>
            <person name="Banfield J.F."/>
        </authorList>
    </citation>
    <scope>NUCLEOTIDE SEQUENCE [LARGE SCALE GENOMIC DNA]</scope>
    <source>
        <strain evidence="2">WS_9</strain>
    </source>
</reference>
<protein>
    <submittedName>
        <fullName evidence="2">GAF domain-containing protein</fullName>
    </submittedName>
</protein>
<evidence type="ECO:0000259" key="1">
    <source>
        <dbReference type="PROSITE" id="PS50887"/>
    </source>
</evidence>
<sequence>MRLAFLDLPDDRVDLISLARQTAGVEIALVCHPDPEALALKIAEVLQIPRSTEPLDLLALKPDRVALPAMDTPSAAALTRAGISNRIFMTLDDLESTFVAGTRADATGDPTPLENWEELFDEATGTRLGKIQEALALSEDRQRLFREILSLAVEQTRAEAGSIMVLDEEEGELRIAFATGLSADTVRATRQKLGEGVAGKVALEGRPLIINERIGDPRFRDTRERSRISAAMSAPIQLDGRVIGVLNVSSDRPDRRFDEQDLGRLTEIATQISAILERVIQGLKRDADAVEFRARRALEQAFAREDLPLAERFRIAATKLAAHLEAESAHICIAEPDAGRFRVISSGTETGTEGRLPMTGGLYSRAYKNGESLFLASRLARPSDADAGEPAANMVVAPIGEARALGVLAIECMERIATDIEEHTRLITRIASFLARLAGIHRDHGMATRQGILSGMLADIAPRLMVQHDLESLLTESLAALRELFGRGLVTVRLRNHKDGTMSRTAFEGSEADQAVLTKMDEDLTALALEHGTESSSIAGSARPDGTDAARTEFAAVPIRSSDRVVGALGIAMSSPPEARVGSLSLGAAELDAVRKLALYIALAWDQARAEVCEPPDPHDAVTGLLGGAGLEARVQEEVKRAERYHDRILLTICSISGYERLERRHGPEWTESFVREFAQALAKNVREVDTVARLGGGRFAVLSPESDKDEGALLKRLDHLVPRLDTVQSLPDADDIRLVGRQYSYPDEVSTGGELLALIRSSYPGA</sequence>
<dbReference type="AlphaFoldDB" id="A0A538TN20"/>
<dbReference type="SMART" id="SM00267">
    <property type="entry name" value="GGDEF"/>
    <property type="match status" value="1"/>
</dbReference>
<dbReference type="Gene3D" id="3.30.450.40">
    <property type="match status" value="3"/>
</dbReference>
<feature type="domain" description="GGDEF" evidence="1">
    <location>
        <begin position="647"/>
        <end position="767"/>
    </location>
</feature>
<dbReference type="EMBL" id="VBOZ01000015">
    <property type="protein sequence ID" value="TMQ65013.1"/>
    <property type="molecule type" value="Genomic_DNA"/>
</dbReference>
<gene>
    <name evidence="2" type="ORF">E6K79_05820</name>
</gene>
<evidence type="ECO:0000313" key="3">
    <source>
        <dbReference type="Proteomes" id="UP000317691"/>
    </source>
</evidence>
<dbReference type="PROSITE" id="PS50887">
    <property type="entry name" value="GGDEF"/>
    <property type="match status" value="1"/>
</dbReference>
<dbReference type="SUPFAM" id="SSF55781">
    <property type="entry name" value="GAF domain-like"/>
    <property type="match status" value="3"/>
</dbReference>
<comment type="caution">
    <text evidence="2">The sequence shown here is derived from an EMBL/GenBank/DDBJ whole genome shotgun (WGS) entry which is preliminary data.</text>
</comment>
<dbReference type="InterPro" id="IPR000160">
    <property type="entry name" value="GGDEF_dom"/>
</dbReference>
<dbReference type="Pfam" id="PF13185">
    <property type="entry name" value="GAF_2"/>
    <property type="match status" value="1"/>
</dbReference>
<dbReference type="InterPro" id="IPR029016">
    <property type="entry name" value="GAF-like_dom_sf"/>
</dbReference>
<name>A0A538TN20_UNCEI</name>
<proteinExistence type="predicted"/>
<dbReference type="SUPFAM" id="SSF55073">
    <property type="entry name" value="Nucleotide cyclase"/>
    <property type="match status" value="1"/>
</dbReference>
<accession>A0A538TN20</accession>
<organism evidence="2 3">
    <name type="scientific">Eiseniibacteriota bacterium</name>
    <dbReference type="NCBI Taxonomy" id="2212470"/>
    <lineage>
        <taxon>Bacteria</taxon>
        <taxon>Candidatus Eiseniibacteriota</taxon>
    </lineage>
</organism>
<dbReference type="InterPro" id="IPR003018">
    <property type="entry name" value="GAF"/>
</dbReference>
<dbReference type="Pfam" id="PF00990">
    <property type="entry name" value="GGDEF"/>
    <property type="match status" value="1"/>
</dbReference>
<dbReference type="InterPro" id="IPR043128">
    <property type="entry name" value="Rev_trsase/Diguanyl_cyclase"/>
</dbReference>
<dbReference type="Gene3D" id="3.30.70.270">
    <property type="match status" value="1"/>
</dbReference>